<dbReference type="PANTHER" id="PTHR33433">
    <property type="entry name" value="FLOWERING-PROMOTING FACTOR 1-LIKE PROTEIN 1"/>
    <property type="match status" value="1"/>
</dbReference>
<dbReference type="OrthoDB" id="612242at2759"/>
<evidence type="ECO:0000313" key="2">
    <source>
        <dbReference type="EMBL" id="MQL68399.1"/>
    </source>
</evidence>
<name>A0A843TIE6_COLES</name>
<protein>
    <submittedName>
        <fullName evidence="2">Uncharacterized protein</fullName>
    </submittedName>
</protein>
<keyword evidence="3" id="KW-1185">Reference proteome</keyword>
<reference evidence="2" key="1">
    <citation type="submission" date="2017-07" db="EMBL/GenBank/DDBJ databases">
        <title>Taro Niue Genome Assembly and Annotation.</title>
        <authorList>
            <person name="Atibalentja N."/>
            <person name="Keating K."/>
            <person name="Fields C.J."/>
        </authorList>
    </citation>
    <scope>NUCLEOTIDE SEQUENCE</scope>
    <source>
        <strain evidence="2">Niue_2</strain>
        <tissue evidence="2">Leaf</tissue>
    </source>
</reference>
<evidence type="ECO:0000256" key="1">
    <source>
        <dbReference type="ARBA" id="ARBA00008013"/>
    </source>
</evidence>
<dbReference type="Proteomes" id="UP000652761">
    <property type="component" value="Unassembled WGS sequence"/>
</dbReference>
<comment type="caution">
    <text evidence="2">The sequence shown here is derived from an EMBL/GenBank/DDBJ whole genome shotgun (WGS) entry which is preliminary data.</text>
</comment>
<proteinExistence type="inferred from homology"/>
<dbReference type="InterPro" id="IPR039274">
    <property type="entry name" value="FPF1"/>
</dbReference>
<comment type="similarity">
    <text evidence="1">Belongs to the FPF1 family.</text>
</comment>
<organism evidence="2 3">
    <name type="scientific">Colocasia esculenta</name>
    <name type="common">Wild taro</name>
    <name type="synonym">Arum esculentum</name>
    <dbReference type="NCBI Taxonomy" id="4460"/>
    <lineage>
        <taxon>Eukaryota</taxon>
        <taxon>Viridiplantae</taxon>
        <taxon>Streptophyta</taxon>
        <taxon>Embryophyta</taxon>
        <taxon>Tracheophyta</taxon>
        <taxon>Spermatophyta</taxon>
        <taxon>Magnoliopsida</taxon>
        <taxon>Liliopsida</taxon>
        <taxon>Araceae</taxon>
        <taxon>Aroideae</taxon>
        <taxon>Colocasieae</taxon>
        <taxon>Colocasia</taxon>
    </lineage>
</organism>
<sequence>MNTTAGMLPSGDMCHDTCPKCPDNKATNRHAEVKRRQDYMSGVWVFKDGVYRLVEKPGETSSRRKLLVHKPTGEVITSHAMLETKLAELGWERYLEDPDLQQFHQRQSVHLISLPRDFSKMKTTHMYDLVVKTRYVFEVRDA</sequence>
<dbReference type="AlphaFoldDB" id="A0A843TIE6"/>
<evidence type="ECO:0000313" key="3">
    <source>
        <dbReference type="Proteomes" id="UP000652761"/>
    </source>
</evidence>
<dbReference type="EMBL" id="NMUH01000013">
    <property type="protein sequence ID" value="MQL68399.1"/>
    <property type="molecule type" value="Genomic_DNA"/>
</dbReference>
<gene>
    <name evidence="2" type="ORF">Taro_000663</name>
</gene>
<dbReference type="GO" id="GO:0009909">
    <property type="term" value="P:regulation of flower development"/>
    <property type="evidence" value="ECO:0007669"/>
    <property type="project" value="InterPro"/>
</dbReference>
<accession>A0A843TIE6</accession>